<evidence type="ECO:0000256" key="10">
    <source>
        <dbReference type="SAM" id="Phobius"/>
    </source>
</evidence>
<feature type="transmembrane region" description="Helical" evidence="10">
    <location>
        <begin position="2342"/>
        <end position="2359"/>
    </location>
</feature>
<reference evidence="11" key="1">
    <citation type="submission" date="2023-08" db="EMBL/GenBank/DDBJ databases">
        <authorList>
            <person name="Chen Y."/>
            <person name="Shah S."/>
            <person name="Dougan E. K."/>
            <person name="Thang M."/>
            <person name="Chan C."/>
        </authorList>
    </citation>
    <scope>NUCLEOTIDE SEQUENCE</scope>
</reference>
<dbReference type="SMART" id="SM01411">
    <property type="entry name" value="Ephrin_rec_like"/>
    <property type="match status" value="2"/>
</dbReference>
<proteinExistence type="predicted"/>
<keyword evidence="7" id="KW-0675">Receptor</keyword>
<evidence type="ECO:0000256" key="6">
    <source>
        <dbReference type="ARBA" id="ARBA00023136"/>
    </source>
</evidence>
<evidence type="ECO:0000256" key="4">
    <source>
        <dbReference type="ARBA" id="ARBA00022729"/>
    </source>
</evidence>
<evidence type="ECO:0000256" key="5">
    <source>
        <dbReference type="ARBA" id="ARBA00022989"/>
    </source>
</evidence>
<feature type="transmembrane region" description="Helical" evidence="10">
    <location>
        <begin position="781"/>
        <end position="802"/>
    </location>
</feature>
<dbReference type="InterPro" id="IPR032675">
    <property type="entry name" value="LRR_dom_sf"/>
</dbReference>
<keyword evidence="4" id="KW-0732">Signal</keyword>
<evidence type="ECO:0000256" key="1">
    <source>
        <dbReference type="ARBA" id="ARBA00004236"/>
    </source>
</evidence>
<dbReference type="PANTHER" id="PTHR48052:SF66">
    <property type="entry name" value="OS02G0610000 PROTEIN"/>
    <property type="match status" value="1"/>
</dbReference>
<dbReference type="GO" id="GO:0005886">
    <property type="term" value="C:plasma membrane"/>
    <property type="evidence" value="ECO:0007669"/>
    <property type="project" value="UniProtKB-SubCell"/>
</dbReference>
<keyword evidence="12" id="KW-1185">Reference proteome</keyword>
<accession>A0AA36IQK3</accession>
<dbReference type="EMBL" id="CAUJNA010002212">
    <property type="protein sequence ID" value="CAJ1391039.1"/>
    <property type="molecule type" value="Genomic_DNA"/>
</dbReference>
<evidence type="ECO:0000256" key="9">
    <source>
        <dbReference type="ARBA" id="ARBA00037847"/>
    </source>
</evidence>
<keyword evidence="8" id="KW-0325">Glycoprotein</keyword>
<protein>
    <submittedName>
        <fullName evidence="11">Uncharacterized protein</fullName>
    </submittedName>
</protein>
<evidence type="ECO:0000256" key="8">
    <source>
        <dbReference type="ARBA" id="ARBA00023180"/>
    </source>
</evidence>
<evidence type="ECO:0000256" key="2">
    <source>
        <dbReference type="ARBA" id="ARBA00022475"/>
    </source>
</evidence>
<dbReference type="PANTHER" id="PTHR48052">
    <property type="entry name" value="UNNAMED PRODUCT"/>
    <property type="match status" value="1"/>
</dbReference>
<feature type="transmembrane region" description="Helical" evidence="10">
    <location>
        <begin position="2365"/>
        <end position="2383"/>
    </location>
</feature>
<dbReference type="GO" id="GO:0012505">
    <property type="term" value="C:endomembrane system"/>
    <property type="evidence" value="ECO:0007669"/>
    <property type="project" value="UniProtKB-SubCell"/>
</dbReference>
<dbReference type="Proteomes" id="UP001178507">
    <property type="component" value="Unassembled WGS sequence"/>
</dbReference>
<feature type="transmembrane region" description="Helical" evidence="10">
    <location>
        <begin position="979"/>
        <end position="998"/>
    </location>
</feature>
<dbReference type="Gene3D" id="3.80.10.10">
    <property type="entry name" value="Ribonuclease Inhibitor"/>
    <property type="match status" value="5"/>
</dbReference>
<keyword evidence="6 10" id="KW-0472">Membrane</keyword>
<comment type="caution">
    <text evidence="11">The sequence shown here is derived from an EMBL/GenBank/DDBJ whole genome shotgun (WGS) entry which is preliminary data.</text>
</comment>
<feature type="transmembrane region" description="Helical" evidence="10">
    <location>
        <begin position="2013"/>
        <end position="2034"/>
    </location>
</feature>
<evidence type="ECO:0000313" key="12">
    <source>
        <dbReference type="Proteomes" id="UP001178507"/>
    </source>
</evidence>
<keyword evidence="5 10" id="KW-1133">Transmembrane helix</keyword>
<feature type="transmembrane region" description="Helical" evidence="10">
    <location>
        <begin position="2390"/>
        <end position="2408"/>
    </location>
</feature>
<dbReference type="SUPFAM" id="SSF52047">
    <property type="entry name" value="RNI-like"/>
    <property type="match status" value="1"/>
</dbReference>
<feature type="transmembrane region" description="Helical" evidence="10">
    <location>
        <begin position="2086"/>
        <end position="2109"/>
    </location>
</feature>
<dbReference type="SUPFAM" id="SSF52058">
    <property type="entry name" value="L domain-like"/>
    <property type="match status" value="1"/>
</dbReference>
<keyword evidence="3 10" id="KW-0812">Transmembrane</keyword>
<sequence>MRQVYLHFLAVIVAVAKRSRLGQKALDVDELLAHPGEEKAGCPQWPALKAVLKKLGVDPSHVAENIQWKGCEVTAIHLKFLDAPGTVDEQIGKLRSLRHFSLQGTKTGGDLASFANSPQLQRLDLRNTNVSGDISSLENSPQLQVLYLSNTLVSGDLRSLANSPQLQKLYLSTTQVSGDISSLANSSRLRRLGLSDTRVSGDICSLANSPQLKVLLLRNTQVSGDLRSLANSPQLRRLALDNTQVSGDISSLANSFHLQKLYLGNTQVSGDLRSLANSPQLQHLALDNTHVSGDLRSLANWLRWLGLRNTHVSGDLRSLANSPWLWRLDLTNTRVSGDISSLQGHSKMKDLALSNTSVFGDIGVLTEWPEIESVDLSCTMATGRLTTSWRGRCALLGSLKLSHSQVEFLPTAEDQMDFQMIHTQEANAIFPKLRLLDISGCPLRGNVKDMLQPLLASGVLATIKADGCGLLGSLPQLAHMSAVVDGRSWASWAAPLARSLVSLDVSSNEMSFIEEIPQSVQALLLGDNPSVAFAAGVLAKAVSDRIFLDLQNVTLENKTEAQELLEGGQLTRTDKRSSVSVEGGFACFEFTSKALQITPSQFLPKELCSCSAGFNGTGADCKKCPSNYFNGEYNGSCQKCEEGSTAPEGSTSCICTVGERYNDNGTERCGCVTGEGSNRSKDGKDECLPCYNFHLRCPHPGMLLSSGLPEVGHAQLQEKDTTARPCLPPKNTRCNVSANATSTLGCAGGYSGILCSDCAAGYYAASNMCEVCPSRDAMPELLHIAIAAAITLTVASVLALWLQQRTPGEAKLLSALKAQIKGQAPILLQTCQVWAVLAVLAKEEREEQAQSSTSLWELPYVEVLQFSVASLKNGLNLQCRFDAASVRLASALITPVAPVLLLVSCLAVEVYNGSGIRAALKVLTMLYIGGASATSKLLSCQRADGAGNLLPTELTFRKLLPHLRCHHDPLGPYVDATGMATAFCYGVVVPGCLIYLYVRQHVVLLPGQETVALAADHGDLEVCLVQTRSSSPDKLALKHATFTRRLVAAAAAYISVLMRGRVTVELKDDTVIVKPIAGESSRSDELHSAGAISLVAKVDVGSLQGRKLAEAMMDRCILEENEAEERVLAGSKAIFLKYARCRNVYMEILQKVFAIALVSVVGSEDGVQLSVAITLLMAATSAMVQPFLQPQINALQCCCFLCLALASVSFSCQMFWLSRFALALPFLLSAFLALRPDSTESLSVRLWEQLKQQISKLEDAWHTLESPFEDGKAVEVSTLLEPSGVLGVLEGAKRRGSTDMEIQSPHCAGNSFHVARLRLNFFEAEEKVSTLLEPSAKRRGGARRGLGSGPGAEENELRFGCYEAEEKVAHVSTLLEPSGVLGVLEGIAALGAKRRGSARAEENELRFGYYEAEEKVVHAPDQDSLDKAFQQSTEISAGVQRSLDKPWTREGCEVTEIDLERDLDVNGTLDEEIGKLPSLRHLSLQNTKAAGDLASLASSSQLQRLDLDNTQVSGDISSLANSPQLQRLDLDNTQLQQLALSNTHVSGDLHSLANSPQLQQLALSNTQVSGDLRSLANSPQLQGLLLSNTQVSGDPRSLANSPQLRQLDLRNTQVSGDISSLANSPQLQELFLSTTRVSGDISSLANSPQLQGLLLSNAQVSGDLRSLANSPQLQQLFLSNTQVFGDISSLANSSRLRRLGLSNTRVSGDICSLANSPQLQGLFLSNTRTSAACKDQMDFQMIHTQEKKAIFPKLRSLVSLDVSSNEMSFIEEIPQSVQAVSDNIFLDLQNVTLENKTLTRTDKRSSVSVEGGFACFEFTSKALQITPSQFLPKELCSCSPGFNGTGADCKKCPSNYFNGEYNGSCQKCEEGSTAPEGSTSCICTVGERYNDNGTERGGCVTGEGSIVRSKDGKDEKDCLPCRDLNLLCPEPGMRLSSALPEVGHARLQEEDTAAIRCLPPESTRCNVSAGNGSSTLGCAGGYSGILCSDCAAGHYAASNTCEVCPSRDAMPELLHIAIAVAITLTVASVLALWLQRRMPGEAKLPEASVLSALKEQIKGQVLQFSVASLKNGLNLQCRFDAASVRLASALITPVAPVLLLVSCLAVEVYNGSGIRAALKVLTMLYIGGASATSKLLSCQRADGAGNLLPTELTFRKSLPHLRCHHDPLGPYVDATGMATAFCYGVVVPGCLIYLYVRQHVVLLPGQETVALAADHRDLEVCLVQTRSSSPDKLALKHATFTRRLVAAAAAYISVLMRGRVTVELKDDTVIVKPIAGDSSRSDELHSAGAISLVAKVDVGSLQSRKLAEAMMDRCILEENEAEERVLAGSKDIFLKYARCRNVYMEILQKVFAIALVSVVGSEDGVQLSVAITLLMAATSAMVQPFLQPQINALQCCCFLCLALASVSFSCQMFWLSRFALALPFLLSAFLALRPDSTESLSVRLWEQLKQQIPKLEDDGKAVEVVVETFTFI</sequence>
<gene>
    <name evidence="11" type="ORF">EVOR1521_LOCUS16310</name>
</gene>
<name>A0AA36IQK3_9DINO</name>
<evidence type="ECO:0000313" key="11">
    <source>
        <dbReference type="EMBL" id="CAJ1391039.1"/>
    </source>
</evidence>
<evidence type="ECO:0000256" key="7">
    <source>
        <dbReference type="ARBA" id="ARBA00023170"/>
    </source>
</evidence>
<feature type="transmembrane region" description="Helical" evidence="10">
    <location>
        <begin position="1152"/>
        <end position="1179"/>
    </location>
</feature>
<organism evidence="11 12">
    <name type="scientific">Effrenium voratum</name>
    <dbReference type="NCBI Taxonomy" id="2562239"/>
    <lineage>
        <taxon>Eukaryota</taxon>
        <taxon>Sar</taxon>
        <taxon>Alveolata</taxon>
        <taxon>Dinophyceae</taxon>
        <taxon>Suessiales</taxon>
        <taxon>Symbiodiniaceae</taxon>
        <taxon>Effrenium</taxon>
    </lineage>
</organism>
<evidence type="ECO:0000256" key="3">
    <source>
        <dbReference type="ARBA" id="ARBA00022692"/>
    </source>
</evidence>
<feature type="transmembrane region" description="Helical" evidence="10">
    <location>
        <begin position="2177"/>
        <end position="2196"/>
    </location>
</feature>
<comment type="subcellular location">
    <subcellularLocation>
        <location evidence="1">Cell membrane</location>
    </subcellularLocation>
    <subcellularLocation>
        <location evidence="9">Endomembrane system</location>
        <topology evidence="9">Single-pass membrane protein</topology>
    </subcellularLocation>
</comment>
<feature type="transmembrane region" description="Helical" evidence="10">
    <location>
        <begin position="1191"/>
        <end position="1210"/>
    </location>
</feature>
<keyword evidence="2" id="KW-1003">Cell membrane</keyword>
<feature type="transmembrane region" description="Helical" evidence="10">
    <location>
        <begin position="888"/>
        <end position="911"/>
    </location>
</feature>